<keyword evidence="1" id="KW-0812">Transmembrane</keyword>
<accession>A0A2N9J301</accession>
<evidence type="ECO:0000256" key="1">
    <source>
        <dbReference type="SAM" id="Phobius"/>
    </source>
</evidence>
<name>A0A2N9J301_FAGSY</name>
<dbReference type="AlphaFoldDB" id="A0A2N9J301"/>
<proteinExistence type="predicted"/>
<keyword evidence="1" id="KW-0472">Membrane</keyword>
<organism evidence="2">
    <name type="scientific">Fagus sylvatica</name>
    <name type="common">Beechnut</name>
    <dbReference type="NCBI Taxonomy" id="28930"/>
    <lineage>
        <taxon>Eukaryota</taxon>
        <taxon>Viridiplantae</taxon>
        <taxon>Streptophyta</taxon>
        <taxon>Embryophyta</taxon>
        <taxon>Tracheophyta</taxon>
        <taxon>Spermatophyta</taxon>
        <taxon>Magnoliopsida</taxon>
        <taxon>eudicotyledons</taxon>
        <taxon>Gunneridae</taxon>
        <taxon>Pentapetalae</taxon>
        <taxon>rosids</taxon>
        <taxon>fabids</taxon>
        <taxon>Fagales</taxon>
        <taxon>Fagaceae</taxon>
        <taxon>Fagus</taxon>
    </lineage>
</organism>
<sequence length="41" mass="4788">MQVGIDNFMSEALRNFFMLVFLIVKCTQMSVAAELVNNYWL</sequence>
<reference evidence="2" key="1">
    <citation type="submission" date="2018-02" db="EMBL/GenBank/DDBJ databases">
        <authorList>
            <person name="Cohen D.B."/>
            <person name="Kent A.D."/>
        </authorList>
    </citation>
    <scope>NUCLEOTIDE SEQUENCE</scope>
</reference>
<feature type="transmembrane region" description="Helical" evidence="1">
    <location>
        <begin position="12"/>
        <end position="33"/>
    </location>
</feature>
<gene>
    <name evidence="2" type="ORF">FSB_LOCUS58856</name>
</gene>
<dbReference type="EMBL" id="OIVN01006340">
    <property type="protein sequence ID" value="SPD30974.1"/>
    <property type="molecule type" value="Genomic_DNA"/>
</dbReference>
<evidence type="ECO:0000313" key="2">
    <source>
        <dbReference type="EMBL" id="SPD30974.1"/>
    </source>
</evidence>
<keyword evidence="1" id="KW-1133">Transmembrane helix</keyword>
<protein>
    <submittedName>
        <fullName evidence="2">Uncharacterized protein</fullName>
    </submittedName>
</protein>